<protein>
    <submittedName>
        <fullName evidence="1">Uncharacterized protein</fullName>
    </submittedName>
</protein>
<reference evidence="1" key="1">
    <citation type="submission" date="2018-11" db="EMBL/GenBank/DDBJ databases">
        <authorList>
            <consortium name="Pathogen Informatics"/>
        </authorList>
    </citation>
    <scope>NUCLEOTIDE SEQUENCE</scope>
</reference>
<dbReference type="EMBL" id="CAAALY010027221">
    <property type="protein sequence ID" value="VEL16127.1"/>
    <property type="molecule type" value="Genomic_DNA"/>
</dbReference>
<gene>
    <name evidence="1" type="ORF">PXEA_LOCUS9567</name>
</gene>
<dbReference type="AlphaFoldDB" id="A0A448WNH3"/>
<evidence type="ECO:0000313" key="1">
    <source>
        <dbReference type="EMBL" id="VEL16127.1"/>
    </source>
</evidence>
<sequence length="130" mass="15024">MSSIVSKDRFRGVKGCRKDALTCPSNKILKSEVVTAGLCRVEKLVSKKPNNQLRIYRQCLRLINYWARVFAGDPTNLAQMLRFMGPSFTLRTDLQRNGLGRRRDLWSEPFDRKYMFVAKFLAESSRVCLS</sequence>
<name>A0A448WNH3_9PLAT</name>
<evidence type="ECO:0000313" key="2">
    <source>
        <dbReference type="Proteomes" id="UP000784294"/>
    </source>
</evidence>
<comment type="caution">
    <text evidence="1">The sequence shown here is derived from an EMBL/GenBank/DDBJ whole genome shotgun (WGS) entry which is preliminary data.</text>
</comment>
<proteinExistence type="predicted"/>
<organism evidence="1 2">
    <name type="scientific">Protopolystoma xenopodis</name>
    <dbReference type="NCBI Taxonomy" id="117903"/>
    <lineage>
        <taxon>Eukaryota</taxon>
        <taxon>Metazoa</taxon>
        <taxon>Spiralia</taxon>
        <taxon>Lophotrochozoa</taxon>
        <taxon>Platyhelminthes</taxon>
        <taxon>Monogenea</taxon>
        <taxon>Polyopisthocotylea</taxon>
        <taxon>Polystomatidea</taxon>
        <taxon>Polystomatidae</taxon>
        <taxon>Protopolystoma</taxon>
    </lineage>
</organism>
<accession>A0A448WNH3</accession>
<keyword evidence="2" id="KW-1185">Reference proteome</keyword>
<dbReference type="Proteomes" id="UP000784294">
    <property type="component" value="Unassembled WGS sequence"/>
</dbReference>